<reference evidence="3" key="1">
    <citation type="submission" date="2016-01" db="EMBL/GenBank/DDBJ databases">
        <title>Draft genome of Chromobacterium sp. F49.</title>
        <authorList>
            <person name="Hong K.W."/>
        </authorList>
    </citation>
    <scope>NUCLEOTIDE SEQUENCE [LARGE SCALE GENOMIC DNA]</scope>
    <source>
        <strain evidence="3">CN3</strain>
    </source>
</reference>
<sequence>MGGHQVNGQGTGDDGYDEDGYDESQRAEILEATRDGPSDGTILTDLEPDLGMSDDEDEDELDMVDDELAEEDEDVTITGQGDQSEDELQEDFDDDNLAEDDDLDDADRDAIEP</sequence>
<feature type="compositionally biased region" description="Acidic residues" evidence="1">
    <location>
        <begin position="83"/>
        <end position="107"/>
    </location>
</feature>
<accession>A0ABR5Y9S4</accession>
<dbReference type="RefSeq" id="WP_066692129.1">
    <property type="nucleotide sequence ID" value="NZ_CP117025.1"/>
</dbReference>
<evidence type="ECO:0000256" key="1">
    <source>
        <dbReference type="SAM" id="MobiDB-lite"/>
    </source>
</evidence>
<evidence type="ECO:0000313" key="3">
    <source>
        <dbReference type="Proteomes" id="UP000076609"/>
    </source>
</evidence>
<dbReference type="EMBL" id="LQQO01000034">
    <property type="protein sequence ID" value="KZE11541.1"/>
    <property type="molecule type" value="Genomic_DNA"/>
</dbReference>
<protein>
    <submittedName>
        <fullName evidence="2">DNA primase</fullName>
    </submittedName>
</protein>
<dbReference type="Proteomes" id="UP000076609">
    <property type="component" value="Unassembled WGS sequence"/>
</dbReference>
<comment type="caution">
    <text evidence="2">The sequence shown here is derived from an EMBL/GenBank/DDBJ whole genome shotgun (WGS) entry which is preliminary data.</text>
</comment>
<evidence type="ECO:0000313" key="2">
    <source>
        <dbReference type="EMBL" id="KZE11541.1"/>
    </source>
</evidence>
<feature type="compositionally biased region" description="Acidic residues" evidence="1">
    <location>
        <begin position="46"/>
        <end position="75"/>
    </location>
</feature>
<feature type="compositionally biased region" description="Gly residues" evidence="1">
    <location>
        <begin position="1"/>
        <end position="13"/>
    </location>
</feature>
<organism evidence="2 3">
    <name type="scientific">Sphingomonas hankookensis</name>
    <dbReference type="NCBI Taxonomy" id="563996"/>
    <lineage>
        <taxon>Bacteria</taxon>
        <taxon>Pseudomonadati</taxon>
        <taxon>Pseudomonadota</taxon>
        <taxon>Alphaproteobacteria</taxon>
        <taxon>Sphingomonadales</taxon>
        <taxon>Sphingomonadaceae</taxon>
        <taxon>Sphingomonas</taxon>
    </lineage>
</organism>
<feature type="region of interest" description="Disordered" evidence="1">
    <location>
        <begin position="1"/>
        <end position="113"/>
    </location>
</feature>
<name>A0ABR5Y9S4_9SPHN</name>
<proteinExistence type="predicted"/>
<feature type="compositionally biased region" description="Basic and acidic residues" evidence="1">
    <location>
        <begin position="23"/>
        <end position="37"/>
    </location>
</feature>
<keyword evidence="3" id="KW-1185">Reference proteome</keyword>
<gene>
    <name evidence="2" type="ORF">AVT10_04680</name>
</gene>